<keyword evidence="2" id="KW-0285">Flavoprotein</keyword>
<keyword evidence="5" id="KW-0521">NADP</keyword>
<evidence type="ECO:0000256" key="2">
    <source>
        <dbReference type="ARBA" id="ARBA00022630"/>
    </source>
</evidence>
<evidence type="ECO:0000256" key="6">
    <source>
        <dbReference type="ARBA" id="ARBA00023002"/>
    </source>
</evidence>
<protein>
    <submittedName>
        <fullName evidence="8">Dihydrouridine synthase (Dus)</fullName>
    </submittedName>
</protein>
<feature type="domain" description="DUS-like FMN-binding" evidence="7">
    <location>
        <begin position="1"/>
        <end position="232"/>
    </location>
</feature>
<dbReference type="InterPro" id="IPR013785">
    <property type="entry name" value="Aldolase_TIM"/>
</dbReference>
<dbReference type="Gene3D" id="3.20.20.70">
    <property type="entry name" value="Aldolase class I"/>
    <property type="match status" value="1"/>
</dbReference>
<dbReference type="Pfam" id="PF01207">
    <property type="entry name" value="Dus"/>
    <property type="match status" value="1"/>
</dbReference>
<dbReference type="Proteomes" id="UP000192907">
    <property type="component" value="Unassembled WGS sequence"/>
</dbReference>
<organism evidence="8 9">
    <name type="scientific">Pseudobacteriovorax antillogorgiicola</name>
    <dbReference type="NCBI Taxonomy" id="1513793"/>
    <lineage>
        <taxon>Bacteria</taxon>
        <taxon>Pseudomonadati</taxon>
        <taxon>Bdellovibrionota</taxon>
        <taxon>Oligoflexia</taxon>
        <taxon>Oligoflexales</taxon>
        <taxon>Pseudobacteriovoracaceae</taxon>
        <taxon>Pseudobacteriovorax</taxon>
    </lineage>
</organism>
<keyword evidence="9" id="KW-1185">Reference proteome</keyword>
<reference evidence="9" key="1">
    <citation type="submission" date="2017-04" db="EMBL/GenBank/DDBJ databases">
        <authorList>
            <person name="Varghese N."/>
            <person name="Submissions S."/>
        </authorList>
    </citation>
    <scope>NUCLEOTIDE SEQUENCE [LARGE SCALE GENOMIC DNA]</scope>
    <source>
        <strain evidence="9">RKEM611</strain>
    </source>
</reference>
<dbReference type="PANTHER" id="PTHR45846:SF1">
    <property type="entry name" value="TRNA-DIHYDROURIDINE(47) SYNTHASE [NAD(P)(+)]-LIKE"/>
    <property type="match status" value="1"/>
</dbReference>
<dbReference type="CDD" id="cd02801">
    <property type="entry name" value="DUS_like_FMN"/>
    <property type="match status" value="1"/>
</dbReference>
<evidence type="ECO:0000256" key="4">
    <source>
        <dbReference type="ARBA" id="ARBA00022694"/>
    </source>
</evidence>
<dbReference type="STRING" id="1513793.SAMN06296036_111132"/>
<keyword evidence="6" id="KW-0560">Oxidoreductase</keyword>
<evidence type="ECO:0000313" key="9">
    <source>
        <dbReference type="Proteomes" id="UP000192907"/>
    </source>
</evidence>
<proteinExistence type="predicted"/>
<evidence type="ECO:0000313" key="8">
    <source>
        <dbReference type="EMBL" id="SMF38112.1"/>
    </source>
</evidence>
<comment type="cofactor">
    <cofactor evidence="1">
        <name>FMN</name>
        <dbReference type="ChEBI" id="CHEBI:58210"/>
    </cofactor>
</comment>
<evidence type="ECO:0000256" key="3">
    <source>
        <dbReference type="ARBA" id="ARBA00022643"/>
    </source>
</evidence>
<dbReference type="InterPro" id="IPR035587">
    <property type="entry name" value="DUS-like_FMN-bd"/>
</dbReference>
<evidence type="ECO:0000256" key="5">
    <source>
        <dbReference type="ARBA" id="ARBA00022857"/>
    </source>
</evidence>
<sequence length="383" mass="42711">MEGVSDLPFRLWMSLTSAPSFAGTPFLRVTPTYPKARIPRAFAPELDELRDVTSYSLTPQLMASSPADFLRVAERVLEHSPFVDLNCGCPSPNAVGSMAGSSLLKNPQTFADFVEHISRELGPGRLSVKMRTGFESHKEFRDLLQAIEGLPLHHVTIHGRTRAQRYDGLSRWQMIAEASRSLPYPVIPSGDITSASSVIDAGPYLDRIDSLIIARGALRNPWLFNELRSQSLQTVTAEVLVGSLAVLGSLYILSLRHEDLLFAAAKEGIFTNSCGTNGEAWRSVFERLQGFLGTSQAWETLELPHFVMGRVKMIWNYLRSSLPDPFFAPQILRSRSFETLACGIQEAAKTCTSHNATLKHQEHLDWIYTSKKKPPRESDPLFH</sequence>
<dbReference type="SUPFAM" id="SSF51395">
    <property type="entry name" value="FMN-linked oxidoreductases"/>
    <property type="match status" value="1"/>
</dbReference>
<dbReference type="InterPro" id="IPR018517">
    <property type="entry name" value="tRNA_hU_synthase_CS"/>
</dbReference>
<dbReference type="PROSITE" id="PS01136">
    <property type="entry name" value="UPF0034"/>
    <property type="match status" value="1"/>
</dbReference>
<name>A0A1Y6C5G5_9BACT</name>
<keyword evidence="4" id="KW-0819">tRNA processing</keyword>
<dbReference type="GO" id="GO:0003723">
    <property type="term" value="F:RNA binding"/>
    <property type="evidence" value="ECO:0007669"/>
    <property type="project" value="TreeGrafter"/>
</dbReference>
<evidence type="ECO:0000259" key="7">
    <source>
        <dbReference type="Pfam" id="PF01207"/>
    </source>
</evidence>
<dbReference type="EMBL" id="FWZT01000011">
    <property type="protein sequence ID" value="SMF38112.1"/>
    <property type="molecule type" value="Genomic_DNA"/>
</dbReference>
<evidence type="ECO:0000256" key="1">
    <source>
        <dbReference type="ARBA" id="ARBA00001917"/>
    </source>
</evidence>
<dbReference type="GO" id="GO:0050660">
    <property type="term" value="F:flavin adenine dinucleotide binding"/>
    <property type="evidence" value="ECO:0007669"/>
    <property type="project" value="InterPro"/>
</dbReference>
<dbReference type="GO" id="GO:0017150">
    <property type="term" value="F:tRNA dihydrouridine synthase activity"/>
    <property type="evidence" value="ECO:0007669"/>
    <property type="project" value="InterPro"/>
</dbReference>
<keyword evidence="3" id="KW-0288">FMN</keyword>
<dbReference type="AlphaFoldDB" id="A0A1Y6C5G5"/>
<accession>A0A1Y6C5G5</accession>
<gene>
    <name evidence="8" type="ORF">SAMN06296036_111132</name>
</gene>
<dbReference type="PANTHER" id="PTHR45846">
    <property type="entry name" value="TRNA-DIHYDROURIDINE(47) SYNTHASE [NAD(P)(+)]-LIKE"/>
    <property type="match status" value="1"/>
</dbReference>